<dbReference type="SUPFAM" id="SSF55781">
    <property type="entry name" value="GAF domain-like"/>
    <property type="match status" value="1"/>
</dbReference>
<dbReference type="InterPro" id="IPR000160">
    <property type="entry name" value="GGDEF_dom"/>
</dbReference>
<dbReference type="NCBIfam" id="TIGR00229">
    <property type="entry name" value="sensory_box"/>
    <property type="match status" value="1"/>
</dbReference>
<gene>
    <name evidence="6" type="ORF">PMH09_14675</name>
</gene>
<comment type="caution">
    <text evidence="6">The sequence shown here is derived from an EMBL/GenBank/DDBJ whole genome shotgun (WGS) entry which is preliminary data.</text>
</comment>
<keyword evidence="1" id="KW-1133">Transmembrane helix</keyword>
<accession>A0ABT7BZ00</accession>
<dbReference type="Pfam" id="PF13426">
    <property type="entry name" value="PAS_9"/>
    <property type="match status" value="1"/>
</dbReference>
<evidence type="ECO:0000259" key="5">
    <source>
        <dbReference type="PROSITE" id="PS50887"/>
    </source>
</evidence>
<sequence>MKIAKPIAVMKIVYISALIGVTAIAGWITVLPASQVGEHSPQSDRALFSRAEYLDAKLYKINQSTTPQTIARAIALSLGLTSVLILARRLVGLAAKKRKGYSQDTQIHLLYQLTQVTSQAQDFDEALAGTMKRMCEEIGWDIAEAWIPSLENTELCCSSVWYSKIQEHHEQWSNIQQFREISEQIKFSPQVGLPGRIWCSKKPEWIDEISQESGELFIRGQIAGKLGIKSGFGVPIIADTEVLAILVFFMQYPQPEDQELIALISSVAIQLGSLFKLKQAEAKYRSIFENSIEGIFQTTPNGKMIGANPALAKIYGYSSAQELLENLADVGSRLYVNPESREKFQQILEHNDVCSNFEAEIYRKDGSKIWISERARAIRDKQGKLLYYEGSVVNITEQKERDNQLHYYATHDSLTGLMNRAYFLKKLAKVNNERSPNIMFAVMFIDLDGFKTINDSMGHWVGDLLLIAIAWTLQQCISDRDILARLGGDEFTILLKNIEDVNCVLEIADRIHERLRKPFQLGGNDVFIRASIGIAYNLEEHHEVDDILRNADIAMYRAKKKGKNCTVVFDRIMREEAMERMQIETDLRLLLSSKGGRDRQESSCGQLYVYYQPIIVLATGKVAGLEALIRWVHPQRGLVSPALFIPIAEESGLVGEIGEWVLLESCRQLKRWQDKFPYLSRLKMSVNLSSRQLAPQLCDRVDSILAETGISGQSLKLEITETAIMEDPESAISIFQELKKRQIELSIDDFGTGYCSLGYLHRFPVDALKIDRSFVQKISEWGENDEIIYTIVALANSLGLETIAEGIEEIDQIQQLKALHCDFGQGFLFSKALDSLRATELLTENEGFVVMPNLHEV</sequence>
<dbReference type="Gene3D" id="3.30.70.270">
    <property type="match status" value="1"/>
</dbReference>
<feature type="transmembrane region" description="Helical" evidence="1">
    <location>
        <begin position="232"/>
        <end position="254"/>
    </location>
</feature>
<dbReference type="InterPro" id="IPR001610">
    <property type="entry name" value="PAC"/>
</dbReference>
<evidence type="ECO:0000259" key="4">
    <source>
        <dbReference type="PROSITE" id="PS50883"/>
    </source>
</evidence>
<dbReference type="SUPFAM" id="SSF55073">
    <property type="entry name" value="Nucleotide cyclase"/>
    <property type="match status" value="1"/>
</dbReference>
<keyword evidence="1" id="KW-0472">Membrane</keyword>
<organism evidence="6 7">
    <name type="scientific">Roseofilum casamattae BLCC-M143</name>
    <dbReference type="NCBI Taxonomy" id="3022442"/>
    <lineage>
        <taxon>Bacteria</taxon>
        <taxon>Bacillati</taxon>
        <taxon>Cyanobacteriota</taxon>
        <taxon>Cyanophyceae</taxon>
        <taxon>Desertifilales</taxon>
        <taxon>Desertifilaceae</taxon>
        <taxon>Roseofilum</taxon>
        <taxon>Roseofilum casamattae</taxon>
    </lineage>
</organism>
<protein>
    <submittedName>
        <fullName evidence="6">EAL domain-containing protein</fullName>
    </submittedName>
</protein>
<dbReference type="SMART" id="SM00086">
    <property type="entry name" value="PAC"/>
    <property type="match status" value="1"/>
</dbReference>
<dbReference type="Pfam" id="PF00563">
    <property type="entry name" value="EAL"/>
    <property type="match status" value="1"/>
</dbReference>
<dbReference type="InterPro" id="IPR029787">
    <property type="entry name" value="Nucleotide_cyclase"/>
</dbReference>
<dbReference type="InterPro" id="IPR000014">
    <property type="entry name" value="PAS"/>
</dbReference>
<dbReference type="InterPro" id="IPR043128">
    <property type="entry name" value="Rev_trsase/Diguanyl_cyclase"/>
</dbReference>
<dbReference type="PANTHER" id="PTHR44757:SF2">
    <property type="entry name" value="BIOFILM ARCHITECTURE MAINTENANCE PROTEIN MBAA"/>
    <property type="match status" value="1"/>
</dbReference>
<dbReference type="SMART" id="SM00091">
    <property type="entry name" value="PAS"/>
    <property type="match status" value="1"/>
</dbReference>
<dbReference type="InterPro" id="IPR001633">
    <property type="entry name" value="EAL_dom"/>
</dbReference>
<dbReference type="PROSITE" id="PS50113">
    <property type="entry name" value="PAC"/>
    <property type="match status" value="1"/>
</dbReference>
<name>A0ABT7BZ00_9CYAN</name>
<evidence type="ECO:0000259" key="2">
    <source>
        <dbReference type="PROSITE" id="PS50112"/>
    </source>
</evidence>
<dbReference type="PROSITE" id="PS50112">
    <property type="entry name" value="PAS"/>
    <property type="match status" value="1"/>
</dbReference>
<dbReference type="Gene3D" id="3.30.450.40">
    <property type="match status" value="1"/>
</dbReference>
<dbReference type="SMART" id="SM00052">
    <property type="entry name" value="EAL"/>
    <property type="match status" value="1"/>
</dbReference>
<keyword evidence="1" id="KW-0812">Transmembrane</keyword>
<dbReference type="RefSeq" id="WP_283759082.1">
    <property type="nucleotide sequence ID" value="NZ_JAQOSQ010000015.1"/>
</dbReference>
<dbReference type="InterPro" id="IPR035919">
    <property type="entry name" value="EAL_sf"/>
</dbReference>
<dbReference type="InterPro" id="IPR000700">
    <property type="entry name" value="PAS-assoc_C"/>
</dbReference>
<feature type="domain" description="GGDEF" evidence="5">
    <location>
        <begin position="438"/>
        <end position="571"/>
    </location>
</feature>
<evidence type="ECO:0000256" key="1">
    <source>
        <dbReference type="SAM" id="Phobius"/>
    </source>
</evidence>
<dbReference type="SUPFAM" id="SSF141868">
    <property type="entry name" value="EAL domain-like"/>
    <property type="match status" value="1"/>
</dbReference>
<feature type="transmembrane region" description="Helical" evidence="1">
    <location>
        <begin position="70"/>
        <end position="91"/>
    </location>
</feature>
<dbReference type="InterPro" id="IPR035965">
    <property type="entry name" value="PAS-like_dom_sf"/>
</dbReference>
<dbReference type="Proteomes" id="UP001232992">
    <property type="component" value="Unassembled WGS sequence"/>
</dbReference>
<dbReference type="InterPro" id="IPR029016">
    <property type="entry name" value="GAF-like_dom_sf"/>
</dbReference>
<dbReference type="CDD" id="cd01948">
    <property type="entry name" value="EAL"/>
    <property type="match status" value="1"/>
</dbReference>
<dbReference type="CDD" id="cd00130">
    <property type="entry name" value="PAS"/>
    <property type="match status" value="1"/>
</dbReference>
<dbReference type="SUPFAM" id="SSF55785">
    <property type="entry name" value="PYP-like sensor domain (PAS domain)"/>
    <property type="match status" value="1"/>
</dbReference>
<dbReference type="EMBL" id="JAQOSQ010000015">
    <property type="protein sequence ID" value="MDJ1184428.1"/>
    <property type="molecule type" value="Genomic_DNA"/>
</dbReference>
<dbReference type="SMART" id="SM00267">
    <property type="entry name" value="GGDEF"/>
    <property type="match status" value="1"/>
</dbReference>
<reference evidence="6 7" key="1">
    <citation type="submission" date="2023-01" db="EMBL/GenBank/DDBJ databases">
        <title>Novel diversity within Roseofilum (Cyanobacteria; Desertifilaceae) from marine benthic mats with descriptions of four novel species.</title>
        <authorList>
            <person name="Wang Y."/>
            <person name="Berthold D.E."/>
            <person name="Hu J."/>
            <person name="Lefler F.W."/>
            <person name="Laughinghouse H.D. IV."/>
        </authorList>
    </citation>
    <scope>NUCLEOTIDE SEQUENCE [LARGE SCALE GENOMIC DNA]</scope>
    <source>
        <strain evidence="6 7">BLCC-M143</strain>
    </source>
</reference>
<dbReference type="PANTHER" id="PTHR44757">
    <property type="entry name" value="DIGUANYLATE CYCLASE DGCP"/>
    <property type="match status" value="1"/>
</dbReference>
<evidence type="ECO:0000313" key="7">
    <source>
        <dbReference type="Proteomes" id="UP001232992"/>
    </source>
</evidence>
<dbReference type="Pfam" id="PF13185">
    <property type="entry name" value="GAF_2"/>
    <property type="match status" value="1"/>
</dbReference>
<feature type="domain" description="PAS" evidence="2">
    <location>
        <begin position="280"/>
        <end position="349"/>
    </location>
</feature>
<dbReference type="PROSITE" id="PS50883">
    <property type="entry name" value="EAL"/>
    <property type="match status" value="1"/>
</dbReference>
<dbReference type="Pfam" id="PF00990">
    <property type="entry name" value="GGDEF"/>
    <property type="match status" value="1"/>
</dbReference>
<feature type="domain" description="PAC" evidence="3">
    <location>
        <begin position="355"/>
        <end position="407"/>
    </location>
</feature>
<keyword evidence="7" id="KW-1185">Reference proteome</keyword>
<feature type="transmembrane region" description="Helical" evidence="1">
    <location>
        <begin position="12"/>
        <end position="33"/>
    </location>
</feature>
<dbReference type="InterPro" id="IPR003018">
    <property type="entry name" value="GAF"/>
</dbReference>
<dbReference type="Gene3D" id="3.30.450.20">
    <property type="entry name" value="PAS domain"/>
    <property type="match status" value="1"/>
</dbReference>
<feature type="domain" description="EAL" evidence="4">
    <location>
        <begin position="580"/>
        <end position="846"/>
    </location>
</feature>
<dbReference type="NCBIfam" id="TIGR00254">
    <property type="entry name" value="GGDEF"/>
    <property type="match status" value="1"/>
</dbReference>
<proteinExistence type="predicted"/>
<evidence type="ECO:0000259" key="3">
    <source>
        <dbReference type="PROSITE" id="PS50113"/>
    </source>
</evidence>
<dbReference type="PROSITE" id="PS50887">
    <property type="entry name" value="GGDEF"/>
    <property type="match status" value="1"/>
</dbReference>
<evidence type="ECO:0000313" key="6">
    <source>
        <dbReference type="EMBL" id="MDJ1184428.1"/>
    </source>
</evidence>
<dbReference type="CDD" id="cd01949">
    <property type="entry name" value="GGDEF"/>
    <property type="match status" value="1"/>
</dbReference>
<dbReference type="Gene3D" id="3.20.20.450">
    <property type="entry name" value="EAL domain"/>
    <property type="match status" value="1"/>
</dbReference>
<dbReference type="InterPro" id="IPR052155">
    <property type="entry name" value="Biofilm_reg_signaling"/>
</dbReference>